<protein>
    <recommendedName>
        <fullName evidence="5">Ribosomal RNA large subunit methyltransferase H</fullName>
        <ecNumber evidence="5">2.1.1.177</ecNumber>
    </recommendedName>
    <alternativeName>
        <fullName evidence="5">23S rRNA (pseudouridine1915-N3)-methyltransferase</fullName>
    </alternativeName>
    <alternativeName>
        <fullName evidence="5">23S rRNA m3Psi1915 methyltransferase</fullName>
    </alternativeName>
    <alternativeName>
        <fullName evidence="5">rRNA (pseudouridine-N3-)-methyltransferase RlmH</fullName>
    </alternativeName>
</protein>
<dbReference type="AlphaFoldDB" id="A0A2S5TLT4"/>
<sequence length="156" mass="17644">MRIHLIAVGTRMPGWVEAAYEDYAGRMPRECRIQLVEIPVAERGKNADIARLKQAEGDRILKALPRDSAIIALDEHGESLGSKEWSGELKRWMASGRDTCLLIGGPDGHAPEVLQRADRRWSLSRLTLPHGMVRVMVAEQLYRAWTLLSNHPYHRA</sequence>
<dbReference type="GO" id="GO:0070038">
    <property type="term" value="F:rRNA (pseudouridine-N3-)-methyltransferase activity"/>
    <property type="evidence" value="ECO:0007669"/>
    <property type="project" value="UniProtKB-UniRule"/>
</dbReference>
<name>A0A2S5TLT4_9GAMM</name>
<dbReference type="PANTHER" id="PTHR33603">
    <property type="entry name" value="METHYLTRANSFERASE"/>
    <property type="match status" value="1"/>
</dbReference>
<dbReference type="PANTHER" id="PTHR33603:SF1">
    <property type="entry name" value="RIBOSOMAL RNA LARGE SUBUNIT METHYLTRANSFERASE H"/>
    <property type="match status" value="1"/>
</dbReference>
<dbReference type="PIRSF" id="PIRSF004505">
    <property type="entry name" value="MT_bac"/>
    <property type="match status" value="1"/>
</dbReference>
<comment type="caution">
    <text evidence="6">The sequence shown here is derived from an EMBL/GenBank/DDBJ whole genome shotgun (WGS) entry which is preliminary data.</text>
</comment>
<dbReference type="EMBL" id="PSNW01000001">
    <property type="protein sequence ID" value="PPE75960.1"/>
    <property type="molecule type" value="Genomic_DNA"/>
</dbReference>
<evidence type="ECO:0000256" key="4">
    <source>
        <dbReference type="ARBA" id="ARBA00038303"/>
    </source>
</evidence>
<evidence type="ECO:0000313" key="6">
    <source>
        <dbReference type="EMBL" id="PPE75960.1"/>
    </source>
</evidence>
<keyword evidence="5" id="KW-0698">rRNA processing</keyword>
<evidence type="ECO:0000256" key="1">
    <source>
        <dbReference type="ARBA" id="ARBA00022603"/>
    </source>
</evidence>
<keyword evidence="5" id="KW-0963">Cytoplasm</keyword>
<organism evidence="6 7">
    <name type="scientific">Solimonas fluminis</name>
    <dbReference type="NCBI Taxonomy" id="2086571"/>
    <lineage>
        <taxon>Bacteria</taxon>
        <taxon>Pseudomonadati</taxon>
        <taxon>Pseudomonadota</taxon>
        <taxon>Gammaproteobacteria</taxon>
        <taxon>Nevskiales</taxon>
        <taxon>Nevskiaceae</taxon>
        <taxon>Solimonas</taxon>
    </lineage>
</organism>
<comment type="subcellular location">
    <subcellularLocation>
        <location evidence="5">Cytoplasm</location>
    </subcellularLocation>
</comment>
<dbReference type="OrthoDB" id="9806643at2"/>
<keyword evidence="3 5" id="KW-0949">S-adenosyl-L-methionine</keyword>
<comment type="subunit">
    <text evidence="5">Homodimer.</text>
</comment>
<comment type="function">
    <text evidence="5">Specifically methylates the pseudouridine at position 1915 (m3Psi1915) in 23S rRNA.</text>
</comment>
<keyword evidence="7" id="KW-1185">Reference proteome</keyword>
<dbReference type="Gene3D" id="3.40.1280.10">
    <property type="match status" value="1"/>
</dbReference>
<dbReference type="InterPro" id="IPR003742">
    <property type="entry name" value="RlmH-like"/>
</dbReference>
<accession>A0A2S5TLT4</accession>
<dbReference type="SUPFAM" id="SSF75217">
    <property type="entry name" value="alpha/beta knot"/>
    <property type="match status" value="1"/>
</dbReference>
<gene>
    <name evidence="5" type="primary">rlmH</name>
    <name evidence="6" type="ORF">C3942_03505</name>
</gene>
<comment type="catalytic activity">
    <reaction evidence="5">
        <text>pseudouridine(1915) in 23S rRNA + S-adenosyl-L-methionine = N(3)-methylpseudouridine(1915) in 23S rRNA + S-adenosyl-L-homocysteine + H(+)</text>
        <dbReference type="Rhea" id="RHEA:42752"/>
        <dbReference type="Rhea" id="RHEA-COMP:10221"/>
        <dbReference type="Rhea" id="RHEA-COMP:10222"/>
        <dbReference type="ChEBI" id="CHEBI:15378"/>
        <dbReference type="ChEBI" id="CHEBI:57856"/>
        <dbReference type="ChEBI" id="CHEBI:59789"/>
        <dbReference type="ChEBI" id="CHEBI:65314"/>
        <dbReference type="ChEBI" id="CHEBI:74486"/>
        <dbReference type="EC" id="2.1.1.177"/>
    </reaction>
</comment>
<dbReference type="Pfam" id="PF02590">
    <property type="entry name" value="SPOUT_MTase"/>
    <property type="match status" value="1"/>
</dbReference>
<dbReference type="InterPro" id="IPR029026">
    <property type="entry name" value="tRNA_m1G_MTases_N"/>
</dbReference>
<dbReference type="InterPro" id="IPR029028">
    <property type="entry name" value="Alpha/beta_knot_MTases"/>
</dbReference>
<reference evidence="6 7" key="1">
    <citation type="submission" date="2018-02" db="EMBL/GenBank/DDBJ databases">
        <title>Genome sequencing of Solimonas sp. HR-BB.</title>
        <authorList>
            <person name="Lee Y."/>
            <person name="Jeon C.O."/>
        </authorList>
    </citation>
    <scope>NUCLEOTIDE SEQUENCE [LARGE SCALE GENOMIC DNA]</scope>
    <source>
        <strain evidence="6 7">HR-BB</strain>
    </source>
</reference>
<feature type="binding site" evidence="5">
    <location>
        <position position="73"/>
    </location>
    <ligand>
        <name>S-adenosyl-L-methionine</name>
        <dbReference type="ChEBI" id="CHEBI:59789"/>
    </ligand>
</feature>
<dbReference type="NCBIfam" id="NF000986">
    <property type="entry name" value="PRK00103.1-4"/>
    <property type="match status" value="1"/>
</dbReference>
<dbReference type="RefSeq" id="WP_104228925.1">
    <property type="nucleotide sequence ID" value="NZ_PSNW01000001.1"/>
</dbReference>
<proteinExistence type="inferred from homology"/>
<dbReference type="EC" id="2.1.1.177" evidence="5"/>
<dbReference type="NCBIfam" id="TIGR00246">
    <property type="entry name" value="tRNA_RlmH_YbeA"/>
    <property type="match status" value="1"/>
</dbReference>
<evidence type="ECO:0000256" key="5">
    <source>
        <dbReference type="HAMAP-Rule" id="MF_00658"/>
    </source>
</evidence>
<dbReference type="Proteomes" id="UP000238220">
    <property type="component" value="Unassembled WGS sequence"/>
</dbReference>
<feature type="binding site" evidence="5">
    <location>
        <begin position="123"/>
        <end position="128"/>
    </location>
    <ligand>
        <name>S-adenosyl-L-methionine</name>
        <dbReference type="ChEBI" id="CHEBI:59789"/>
    </ligand>
</feature>
<dbReference type="CDD" id="cd18081">
    <property type="entry name" value="RlmH-like"/>
    <property type="match status" value="1"/>
</dbReference>
<feature type="binding site" evidence="5">
    <location>
        <position position="104"/>
    </location>
    <ligand>
        <name>S-adenosyl-L-methionine</name>
        <dbReference type="ChEBI" id="CHEBI:59789"/>
    </ligand>
</feature>
<dbReference type="GO" id="GO:0005737">
    <property type="term" value="C:cytoplasm"/>
    <property type="evidence" value="ECO:0007669"/>
    <property type="project" value="UniProtKB-SubCell"/>
</dbReference>
<evidence type="ECO:0000313" key="7">
    <source>
        <dbReference type="Proteomes" id="UP000238220"/>
    </source>
</evidence>
<keyword evidence="2 5" id="KW-0808">Transferase</keyword>
<evidence type="ECO:0000256" key="2">
    <source>
        <dbReference type="ARBA" id="ARBA00022679"/>
    </source>
</evidence>
<comment type="similarity">
    <text evidence="4 5">Belongs to the RNA methyltransferase RlmH family.</text>
</comment>
<dbReference type="HAMAP" id="MF_00658">
    <property type="entry name" value="23SrRNA_methyltr_H"/>
    <property type="match status" value="1"/>
</dbReference>
<evidence type="ECO:0000256" key="3">
    <source>
        <dbReference type="ARBA" id="ARBA00022691"/>
    </source>
</evidence>
<keyword evidence="1 5" id="KW-0489">Methyltransferase</keyword>